<dbReference type="AlphaFoldDB" id="S2D2P9"/>
<proteinExistence type="predicted"/>
<protein>
    <submittedName>
        <fullName evidence="1">Uncharacterized protein</fullName>
    </submittedName>
</protein>
<gene>
    <name evidence="1" type="ORF">A33Q_3503</name>
</gene>
<dbReference type="STRING" id="1189612.A33Q_3503"/>
<name>S2D2P9_INDAL</name>
<dbReference type="OrthoDB" id="839951at2"/>
<dbReference type="Proteomes" id="UP000006073">
    <property type="component" value="Unassembled WGS sequence"/>
</dbReference>
<sequence length="107" mass="12214">MVSVLYSFISIWLLAFSIQDGVKVVYLECKPDDLSGRVVYQKKGKDIYERAEKIIKDAEEELCQYAVSKNMDLIEVYVTEQVHGQIPTESQKGEVGHVTLLVLFKKT</sequence>
<keyword evidence="2" id="KW-1185">Reference proteome</keyword>
<comment type="caution">
    <text evidence="1">The sequence shown here is derived from an EMBL/GenBank/DDBJ whole genome shotgun (WGS) entry which is preliminary data.</text>
</comment>
<evidence type="ECO:0000313" key="2">
    <source>
        <dbReference type="Proteomes" id="UP000006073"/>
    </source>
</evidence>
<evidence type="ECO:0000313" key="1">
    <source>
        <dbReference type="EMBL" id="EOZ93557.1"/>
    </source>
</evidence>
<organism evidence="1 2">
    <name type="scientific">Indibacter alkaliphilus (strain CCUG 57479 / KCTC 22604 / LW1)</name>
    <dbReference type="NCBI Taxonomy" id="1189612"/>
    <lineage>
        <taxon>Bacteria</taxon>
        <taxon>Pseudomonadati</taxon>
        <taxon>Bacteroidota</taxon>
        <taxon>Cytophagia</taxon>
        <taxon>Cytophagales</taxon>
        <taxon>Cyclobacteriaceae</taxon>
    </lineage>
</organism>
<reference evidence="1 2" key="1">
    <citation type="journal article" date="2013" name="Genome Announc.">
        <title>Draft Genome Sequence of Indibacter alkaliphilus Strain LW1T, Isolated from Lonar Lake, a Haloalkaline Lake in the Buldana District of Maharashtra, India.</title>
        <authorList>
            <person name="Singh A."/>
            <person name="Kumar Jangir P."/>
            <person name="Sharma R."/>
            <person name="Singh A."/>
            <person name="Kumar Pinnaka A."/>
            <person name="Shivaji S."/>
        </authorList>
    </citation>
    <scope>NUCLEOTIDE SEQUENCE [LARGE SCALE GENOMIC DNA]</scope>
    <source>
        <strain evidence="2">CCUG 57479 / KCTC 22604 / LW1</strain>
    </source>
</reference>
<dbReference type="RefSeq" id="WP_009033833.1">
    <property type="nucleotide sequence ID" value="NZ_ALWO02000045.1"/>
</dbReference>
<dbReference type="EMBL" id="ALWO02000045">
    <property type="protein sequence ID" value="EOZ93557.1"/>
    <property type="molecule type" value="Genomic_DNA"/>
</dbReference>
<accession>S2D2P9</accession>